<dbReference type="OrthoDB" id="2425929at2759"/>
<keyword evidence="2" id="KW-0732">Signal</keyword>
<feature type="region of interest" description="Disordered" evidence="5">
    <location>
        <begin position="304"/>
        <end position="324"/>
    </location>
</feature>
<keyword evidence="1 4" id="KW-0719">Serine esterase</keyword>
<dbReference type="AlphaFoldDB" id="A0A9P5Y568"/>
<keyword evidence="3 4" id="KW-0378">Hydrolase</keyword>
<gene>
    <name evidence="6" type="ORF">BDZ94DRAFT_1283033</name>
</gene>
<dbReference type="SUPFAM" id="SSF53474">
    <property type="entry name" value="alpha/beta-Hydrolases"/>
    <property type="match status" value="2"/>
</dbReference>
<feature type="compositionally biased region" description="Low complexity" evidence="5">
    <location>
        <begin position="304"/>
        <end position="319"/>
    </location>
</feature>
<dbReference type="InterPro" id="IPR010126">
    <property type="entry name" value="Esterase_phb"/>
</dbReference>
<organism evidence="6 7">
    <name type="scientific">Collybia nuda</name>
    <dbReference type="NCBI Taxonomy" id="64659"/>
    <lineage>
        <taxon>Eukaryota</taxon>
        <taxon>Fungi</taxon>
        <taxon>Dikarya</taxon>
        <taxon>Basidiomycota</taxon>
        <taxon>Agaricomycotina</taxon>
        <taxon>Agaricomycetes</taxon>
        <taxon>Agaricomycetidae</taxon>
        <taxon>Agaricales</taxon>
        <taxon>Tricholomatineae</taxon>
        <taxon>Clitocybaceae</taxon>
        <taxon>Collybia</taxon>
    </lineage>
</organism>
<dbReference type="Proteomes" id="UP000807353">
    <property type="component" value="Unassembled WGS sequence"/>
</dbReference>
<dbReference type="PANTHER" id="PTHR43037:SF5">
    <property type="entry name" value="FERULOYL ESTERASE"/>
    <property type="match status" value="1"/>
</dbReference>
<proteinExistence type="inferred from homology"/>
<accession>A0A9P5Y568</accession>
<comment type="caution">
    <text evidence="6">The sequence shown here is derived from an EMBL/GenBank/DDBJ whole genome shotgun (WGS) entry which is preliminary data.</text>
</comment>
<evidence type="ECO:0000256" key="5">
    <source>
        <dbReference type="SAM" id="MobiDB-lite"/>
    </source>
</evidence>
<evidence type="ECO:0000256" key="3">
    <source>
        <dbReference type="ARBA" id="ARBA00022801"/>
    </source>
</evidence>
<dbReference type="InterPro" id="IPR050955">
    <property type="entry name" value="Plant_Biomass_Hydrol_Est"/>
</dbReference>
<keyword evidence="7" id="KW-1185">Reference proteome</keyword>
<keyword evidence="4" id="KW-0624">Polysaccharide degradation</keyword>
<dbReference type="NCBIfam" id="TIGR01840">
    <property type="entry name" value="esterase_phb"/>
    <property type="match status" value="1"/>
</dbReference>
<dbReference type="GO" id="GO:0045493">
    <property type="term" value="P:xylan catabolic process"/>
    <property type="evidence" value="ECO:0007669"/>
    <property type="project" value="UniProtKB-UniRule"/>
</dbReference>
<evidence type="ECO:0000256" key="4">
    <source>
        <dbReference type="RuleBase" id="RU367147"/>
    </source>
</evidence>
<dbReference type="EC" id="3.1.1.-" evidence="4"/>
<dbReference type="Gene3D" id="3.40.50.1820">
    <property type="entry name" value="alpha/beta hydrolase"/>
    <property type="match status" value="1"/>
</dbReference>
<name>A0A9P5Y568_9AGAR</name>
<keyword evidence="4" id="KW-0119">Carbohydrate metabolism</keyword>
<evidence type="ECO:0000313" key="7">
    <source>
        <dbReference type="Proteomes" id="UP000807353"/>
    </source>
</evidence>
<dbReference type="GO" id="GO:0005576">
    <property type="term" value="C:extracellular region"/>
    <property type="evidence" value="ECO:0007669"/>
    <property type="project" value="UniProtKB-SubCell"/>
</dbReference>
<evidence type="ECO:0000256" key="1">
    <source>
        <dbReference type="ARBA" id="ARBA00022487"/>
    </source>
</evidence>
<evidence type="ECO:0000313" key="6">
    <source>
        <dbReference type="EMBL" id="KAF9462434.1"/>
    </source>
</evidence>
<comment type="function">
    <text evidence="4">Esterase involved in the hydrolysis of xylan, a major structural heterogeneous polysaccharide found in plant biomass representing the second most abundant polysaccharide in the biosphere, after cellulose.</text>
</comment>
<comment type="similarity">
    <text evidence="4">Belongs to the carbohydrate esterase 1 (CE1) family.</text>
</comment>
<protein>
    <recommendedName>
        <fullName evidence="4">Carboxylic ester hydrolase</fullName>
        <ecNumber evidence="4">3.1.1.-</ecNumber>
    </recommendedName>
</protein>
<reference evidence="6" key="1">
    <citation type="submission" date="2020-11" db="EMBL/GenBank/DDBJ databases">
        <authorList>
            <consortium name="DOE Joint Genome Institute"/>
            <person name="Ahrendt S."/>
            <person name="Riley R."/>
            <person name="Andreopoulos W."/>
            <person name="Labutti K."/>
            <person name="Pangilinan J."/>
            <person name="Ruiz-Duenas F.J."/>
            <person name="Barrasa J.M."/>
            <person name="Sanchez-Garcia M."/>
            <person name="Camarero S."/>
            <person name="Miyauchi S."/>
            <person name="Serrano A."/>
            <person name="Linde D."/>
            <person name="Babiker R."/>
            <person name="Drula E."/>
            <person name="Ayuso-Fernandez I."/>
            <person name="Pacheco R."/>
            <person name="Padilla G."/>
            <person name="Ferreira P."/>
            <person name="Barriuso J."/>
            <person name="Kellner H."/>
            <person name="Castanera R."/>
            <person name="Alfaro M."/>
            <person name="Ramirez L."/>
            <person name="Pisabarro A.G."/>
            <person name="Kuo A."/>
            <person name="Tritt A."/>
            <person name="Lipzen A."/>
            <person name="He G."/>
            <person name="Yan M."/>
            <person name="Ng V."/>
            <person name="Cullen D."/>
            <person name="Martin F."/>
            <person name="Rosso M.-N."/>
            <person name="Henrissat B."/>
            <person name="Hibbett D."/>
            <person name="Martinez A.T."/>
            <person name="Grigoriev I.V."/>
        </authorList>
    </citation>
    <scope>NUCLEOTIDE SEQUENCE</scope>
    <source>
        <strain evidence="6">CBS 247.69</strain>
    </source>
</reference>
<dbReference type="Pfam" id="PF10503">
    <property type="entry name" value="Esterase_PHB"/>
    <property type="match status" value="1"/>
</dbReference>
<comment type="subcellular location">
    <subcellularLocation>
        <location evidence="4">Secreted</location>
    </subcellularLocation>
</comment>
<dbReference type="GO" id="GO:0052689">
    <property type="term" value="F:carboxylic ester hydrolase activity"/>
    <property type="evidence" value="ECO:0007669"/>
    <property type="project" value="UniProtKB-KW"/>
</dbReference>
<sequence length="339" mass="35772">MSSRVRSNFGFCTIPRTIVGGTYAAAGTYQQVTNFGSNPTNVGMYLYRPPNVAASPALIVGIHWCSGTAQAFYSGTQFANLADQYGYLVIYPNAPASGGCWDVASTATLTHNAGGDSLGIASMIRYAIANYKVDAKRVFLVGTSSGAMMTEVMAGAYPDLFQAGSANAGVPYACFAGPNAWNSDCSTGVLTKTAQQWGDLVRSGYPGYTGARPKMQIWHGTQDEVLSYNNFGEAVKQWTNVFGYSTSPASTQANSPLSGWTRYTYGPNFQAISAAGVPHNIPLQDQEVLKWFGIIGGGTTTAIPTTTVPTTTPPTTTTTANGAQQTHWGQCGGACNMRV</sequence>
<dbReference type="PANTHER" id="PTHR43037">
    <property type="entry name" value="UNNAMED PRODUCT-RELATED"/>
    <property type="match status" value="1"/>
</dbReference>
<dbReference type="InterPro" id="IPR029058">
    <property type="entry name" value="AB_hydrolase_fold"/>
</dbReference>
<dbReference type="EMBL" id="MU150272">
    <property type="protein sequence ID" value="KAF9462434.1"/>
    <property type="molecule type" value="Genomic_DNA"/>
</dbReference>
<keyword evidence="4" id="KW-0964">Secreted</keyword>
<evidence type="ECO:0000256" key="2">
    <source>
        <dbReference type="ARBA" id="ARBA00022729"/>
    </source>
</evidence>